<evidence type="ECO:0000256" key="3">
    <source>
        <dbReference type="ARBA" id="ARBA00022452"/>
    </source>
</evidence>
<dbReference type="InterPro" id="IPR039426">
    <property type="entry name" value="TonB-dep_rcpt-like"/>
</dbReference>
<evidence type="ECO:0000256" key="2">
    <source>
        <dbReference type="ARBA" id="ARBA00022448"/>
    </source>
</evidence>
<dbReference type="PANTHER" id="PTHR32552">
    <property type="entry name" value="FERRICHROME IRON RECEPTOR-RELATED"/>
    <property type="match status" value="1"/>
</dbReference>
<evidence type="ECO:0000256" key="1">
    <source>
        <dbReference type="ARBA" id="ARBA00004571"/>
    </source>
</evidence>
<protein>
    <submittedName>
        <fullName evidence="16">TonB-dependent receptor</fullName>
    </submittedName>
</protein>
<keyword evidence="5 11" id="KW-0812">Transmembrane</keyword>
<dbReference type="EMBL" id="JAVIFY010000001">
    <property type="protein sequence ID" value="MDQ9090209.1"/>
    <property type="molecule type" value="Genomic_DNA"/>
</dbReference>
<dbReference type="RefSeq" id="WP_309038182.1">
    <property type="nucleotide sequence ID" value="NZ_JAVIFY010000001.1"/>
</dbReference>
<sequence length="814" mass="91292">MTKFKLNRLALIIGASLLSNLAIAADENLEAEELKSDKQKLEVIEVTSSGRSTIATKTAMNITAMGEEELRRKNIADIKSLIKDSTVISSPGNSSRFSDSVTVRGLNVANVNANNLERFTTSTLAYYLDSTPLPNIAYRIKDVARVETLLGPQGTLYGGGSLGGTVRYVTNKPQLGEFQFDFNTSVFQVKEGSISNDTDVTVNVPVSETVAMRLNVARLDDRGFTDRKMNAVWLEDNETRFGSPDRGQELYKDDDWERTDSTRIQLLWQPSDDFKINFSNIEQDQLAHGTRGASLWDVDEACAAQGLGGDECTYTPPTAPLQVDEYTLQSVHEEYSDRGFSMSSIDLDWSLGFAELSSSTSYYTDERVGQGDYLGEGYIYYGWIDGLGPDQTRESAYMTFDNSNEGISHETRLTSNSTGQFSWIVGIYYTDTDSSLKFWEHFRGLDDAMFDAWGGFDANDLYPNRKEGDIGYFEDISSSYMELALFGELSYEITDAWDVTVGARVFNWEDKAYKNISDYTGAIGITEDTSTDEGNGESIFKFNTSYDINDDNLLYFTASEGYRRGGTNGFRDEDGLTVKESTQRFEPDTTTNYEFGYKGYMLDKSLYLQANIFQIEWQNTQTYYDQTLGGIFPLNGTANGPDSESKGFEMQLRYSITDELTFKLSSATSEAEFTETKTVCLYEGADDMPGQECSTWLEGDKLGGAPKWRHNASLDYSTELGNGYLGANLRARYTDEVLSGRQTRGEDPFIFEAYTTFDASITYGVDNWNATLWVDNLANDLTQTSYQRVAGPWGYRSINQRPRTIGLNFSYSYY</sequence>
<keyword evidence="6" id="KW-0408">Iron</keyword>
<keyword evidence="17" id="KW-1185">Reference proteome</keyword>
<accession>A0ABU1B9M1</accession>
<evidence type="ECO:0000256" key="10">
    <source>
        <dbReference type="ARBA" id="ARBA00023237"/>
    </source>
</evidence>
<keyword evidence="16" id="KW-0675">Receptor</keyword>
<keyword evidence="2 11" id="KW-0813">Transport</keyword>
<keyword evidence="13" id="KW-0732">Signal</keyword>
<comment type="subcellular location">
    <subcellularLocation>
        <location evidence="1 11">Cell outer membrane</location>
        <topology evidence="1 11">Multi-pass membrane protein</topology>
    </subcellularLocation>
</comment>
<keyword evidence="10 11" id="KW-0998">Cell outer membrane</keyword>
<evidence type="ECO:0000259" key="14">
    <source>
        <dbReference type="Pfam" id="PF00593"/>
    </source>
</evidence>
<proteinExistence type="inferred from homology"/>
<evidence type="ECO:0000256" key="4">
    <source>
        <dbReference type="ARBA" id="ARBA00022496"/>
    </source>
</evidence>
<dbReference type="Pfam" id="PF00593">
    <property type="entry name" value="TonB_dep_Rec_b-barrel"/>
    <property type="match status" value="1"/>
</dbReference>
<evidence type="ECO:0000256" key="13">
    <source>
        <dbReference type="SAM" id="SignalP"/>
    </source>
</evidence>
<comment type="caution">
    <text evidence="16">The sequence shown here is derived from an EMBL/GenBank/DDBJ whole genome shotgun (WGS) entry which is preliminary data.</text>
</comment>
<dbReference type="Gene3D" id="2.40.170.20">
    <property type="entry name" value="TonB-dependent receptor, beta-barrel domain"/>
    <property type="match status" value="1"/>
</dbReference>
<keyword evidence="8 12" id="KW-0798">TonB box</keyword>
<keyword evidence="3 11" id="KW-1134">Transmembrane beta strand</keyword>
<keyword evidence="4" id="KW-0410">Iron transport</keyword>
<keyword evidence="9 11" id="KW-0472">Membrane</keyword>
<gene>
    <name evidence="16" type="ORF">RC083_01240</name>
</gene>
<keyword evidence="7" id="KW-0406">Ion transport</keyword>
<feature type="signal peptide" evidence="13">
    <location>
        <begin position="1"/>
        <end position="24"/>
    </location>
</feature>
<evidence type="ECO:0000256" key="5">
    <source>
        <dbReference type="ARBA" id="ARBA00022692"/>
    </source>
</evidence>
<evidence type="ECO:0000259" key="15">
    <source>
        <dbReference type="Pfam" id="PF07715"/>
    </source>
</evidence>
<feature type="domain" description="TonB-dependent receptor-like beta-barrel" evidence="14">
    <location>
        <begin position="336"/>
        <end position="777"/>
    </location>
</feature>
<comment type="similarity">
    <text evidence="11 12">Belongs to the TonB-dependent receptor family.</text>
</comment>
<evidence type="ECO:0000313" key="16">
    <source>
        <dbReference type="EMBL" id="MDQ9090209.1"/>
    </source>
</evidence>
<name>A0ABU1B9M1_PSEHA</name>
<evidence type="ECO:0000256" key="12">
    <source>
        <dbReference type="RuleBase" id="RU003357"/>
    </source>
</evidence>
<reference evidence="16 17" key="1">
    <citation type="submission" date="2023-08" db="EMBL/GenBank/DDBJ databases">
        <title>Pseudoalteromonas haloplanktis LL1 genome.</title>
        <authorList>
            <person name="Wu S."/>
        </authorList>
    </citation>
    <scope>NUCLEOTIDE SEQUENCE [LARGE SCALE GENOMIC DNA]</scope>
    <source>
        <strain evidence="16 17">LL1</strain>
    </source>
</reference>
<dbReference type="InterPro" id="IPR036942">
    <property type="entry name" value="Beta-barrel_TonB_sf"/>
</dbReference>
<dbReference type="Proteomes" id="UP001226574">
    <property type="component" value="Unassembled WGS sequence"/>
</dbReference>
<evidence type="ECO:0000256" key="6">
    <source>
        <dbReference type="ARBA" id="ARBA00023004"/>
    </source>
</evidence>
<dbReference type="InterPro" id="IPR012910">
    <property type="entry name" value="Plug_dom"/>
</dbReference>
<feature type="chain" id="PRO_5046038909" evidence="13">
    <location>
        <begin position="25"/>
        <end position="814"/>
    </location>
</feature>
<evidence type="ECO:0000256" key="9">
    <source>
        <dbReference type="ARBA" id="ARBA00023136"/>
    </source>
</evidence>
<evidence type="ECO:0000256" key="7">
    <source>
        <dbReference type="ARBA" id="ARBA00023065"/>
    </source>
</evidence>
<evidence type="ECO:0000256" key="11">
    <source>
        <dbReference type="PROSITE-ProRule" id="PRU01360"/>
    </source>
</evidence>
<dbReference type="PANTHER" id="PTHR32552:SF81">
    <property type="entry name" value="TONB-DEPENDENT OUTER MEMBRANE RECEPTOR"/>
    <property type="match status" value="1"/>
</dbReference>
<evidence type="ECO:0000256" key="8">
    <source>
        <dbReference type="ARBA" id="ARBA00023077"/>
    </source>
</evidence>
<dbReference type="InterPro" id="IPR000531">
    <property type="entry name" value="Beta-barrel_TonB"/>
</dbReference>
<evidence type="ECO:0000313" key="17">
    <source>
        <dbReference type="Proteomes" id="UP001226574"/>
    </source>
</evidence>
<organism evidence="16 17">
    <name type="scientific">Pseudoalteromonas haloplanktis</name>
    <name type="common">Alteromonas haloplanktis</name>
    <dbReference type="NCBI Taxonomy" id="228"/>
    <lineage>
        <taxon>Bacteria</taxon>
        <taxon>Pseudomonadati</taxon>
        <taxon>Pseudomonadota</taxon>
        <taxon>Gammaproteobacteria</taxon>
        <taxon>Alteromonadales</taxon>
        <taxon>Pseudoalteromonadaceae</taxon>
        <taxon>Pseudoalteromonas</taxon>
    </lineage>
</organism>
<dbReference type="SUPFAM" id="SSF56935">
    <property type="entry name" value="Porins"/>
    <property type="match status" value="1"/>
</dbReference>
<dbReference type="Pfam" id="PF07715">
    <property type="entry name" value="Plug"/>
    <property type="match status" value="1"/>
</dbReference>
<feature type="domain" description="TonB-dependent receptor plug" evidence="15">
    <location>
        <begin position="57"/>
        <end position="165"/>
    </location>
</feature>
<dbReference type="PROSITE" id="PS52016">
    <property type="entry name" value="TONB_DEPENDENT_REC_3"/>
    <property type="match status" value="1"/>
</dbReference>